<gene>
    <name evidence="1" type="ORF">ROE7235_00441</name>
</gene>
<dbReference type="SUPFAM" id="SSF52540">
    <property type="entry name" value="P-loop containing nucleoside triphosphate hydrolases"/>
    <property type="match status" value="1"/>
</dbReference>
<dbReference type="OrthoDB" id="7630980at2"/>
<evidence type="ECO:0008006" key="3">
    <source>
        <dbReference type="Google" id="ProtNLM"/>
    </source>
</evidence>
<dbReference type="Proteomes" id="UP000272908">
    <property type="component" value="Unassembled WGS sequence"/>
</dbReference>
<name>A0A3B0M3K9_9RHOB</name>
<dbReference type="RefSeq" id="WP_121093023.1">
    <property type="nucleotide sequence ID" value="NZ_UIHC01000003.1"/>
</dbReference>
<reference evidence="2" key="1">
    <citation type="submission" date="2018-08" db="EMBL/GenBank/DDBJ databases">
        <authorList>
            <person name="Rodrigo-Torres L."/>
            <person name="Arahal R. D."/>
            <person name="Lucena T."/>
        </authorList>
    </citation>
    <scope>NUCLEOTIDE SEQUENCE [LARGE SCALE GENOMIC DNA]</scope>
    <source>
        <strain evidence="2">CECT 7235</strain>
    </source>
</reference>
<proteinExistence type="predicted"/>
<dbReference type="AlphaFoldDB" id="A0A3B0M3K9"/>
<dbReference type="Gene3D" id="3.40.50.300">
    <property type="entry name" value="P-loop containing nucleotide triphosphate hydrolases"/>
    <property type="match status" value="1"/>
</dbReference>
<accession>A0A3B0M3K9</accession>
<organism evidence="1 2">
    <name type="scientific">Roseinatronobacter ekhonensis</name>
    <dbReference type="NCBI Taxonomy" id="254356"/>
    <lineage>
        <taxon>Bacteria</taxon>
        <taxon>Pseudomonadati</taxon>
        <taxon>Pseudomonadota</taxon>
        <taxon>Alphaproteobacteria</taxon>
        <taxon>Rhodobacterales</taxon>
        <taxon>Paracoccaceae</taxon>
        <taxon>Roseinatronobacter</taxon>
    </lineage>
</organism>
<evidence type="ECO:0000313" key="1">
    <source>
        <dbReference type="EMBL" id="SUZ30715.1"/>
    </source>
</evidence>
<sequence>MLDANNSALDETLELAEGRAHELCGPARRVLAAWVAAWGAPVLWLRLRHNPDRLYPQGLAEWAAPGGLIVAEAARASELLSCAEDGLRSGACALVVADLAEPVAMTPLRRLHLAAEEGLARRRTRHPGSSLRALVLTPGDGGTPGVETRWHMAPCPEHDTPATDPVGTAWHLTRLRARMAPPARWYIRRHGDAFYVQNLPA</sequence>
<dbReference type="InterPro" id="IPR027417">
    <property type="entry name" value="P-loop_NTPase"/>
</dbReference>
<protein>
    <recommendedName>
        <fullName evidence="3">Protein ImuA</fullName>
    </recommendedName>
</protein>
<keyword evidence="2" id="KW-1185">Reference proteome</keyword>
<dbReference type="EMBL" id="UIHC01000003">
    <property type="protein sequence ID" value="SUZ30715.1"/>
    <property type="molecule type" value="Genomic_DNA"/>
</dbReference>
<evidence type="ECO:0000313" key="2">
    <source>
        <dbReference type="Proteomes" id="UP000272908"/>
    </source>
</evidence>